<gene>
    <name evidence="6" type="ordered locus">Intca_3257</name>
</gene>
<dbReference type="CDD" id="cd00038">
    <property type="entry name" value="CAP_ED"/>
    <property type="match status" value="1"/>
</dbReference>
<keyword evidence="3" id="KW-0804">Transcription</keyword>
<proteinExistence type="predicted"/>
<dbReference type="AlphaFoldDB" id="E6SDQ9"/>
<feature type="domain" description="Cyclic nucleotide-binding" evidence="4">
    <location>
        <begin position="15"/>
        <end position="135"/>
    </location>
</feature>
<evidence type="ECO:0000259" key="5">
    <source>
        <dbReference type="PROSITE" id="PS51063"/>
    </source>
</evidence>
<dbReference type="SUPFAM" id="SSF46785">
    <property type="entry name" value="Winged helix' DNA-binding domain"/>
    <property type="match status" value="1"/>
</dbReference>
<name>E6SDQ9_INTC7</name>
<dbReference type="Pfam" id="PF00027">
    <property type="entry name" value="cNMP_binding"/>
    <property type="match status" value="1"/>
</dbReference>
<evidence type="ECO:0000256" key="2">
    <source>
        <dbReference type="ARBA" id="ARBA00023125"/>
    </source>
</evidence>
<dbReference type="Gene3D" id="1.10.10.10">
    <property type="entry name" value="Winged helix-like DNA-binding domain superfamily/Winged helix DNA-binding domain"/>
    <property type="match status" value="1"/>
</dbReference>
<dbReference type="STRING" id="710696.Intca_3257"/>
<dbReference type="HOGENOM" id="CLU_075053_4_0_11"/>
<dbReference type="KEGG" id="ica:Intca_3257"/>
<organism evidence="6 7">
    <name type="scientific">Intrasporangium calvum (strain ATCC 23552 / DSM 43043 / JCM 3097 / NBRC 12989 / NCIMB 10167 / NRRL B-3866 / 7 KIP)</name>
    <dbReference type="NCBI Taxonomy" id="710696"/>
    <lineage>
        <taxon>Bacteria</taxon>
        <taxon>Bacillati</taxon>
        <taxon>Actinomycetota</taxon>
        <taxon>Actinomycetes</taxon>
        <taxon>Micrococcales</taxon>
        <taxon>Intrasporangiaceae</taxon>
        <taxon>Intrasporangium</taxon>
    </lineage>
</organism>
<dbReference type="Gene3D" id="2.60.120.10">
    <property type="entry name" value="Jelly Rolls"/>
    <property type="match status" value="1"/>
</dbReference>
<dbReference type="RefSeq" id="WP_013494052.1">
    <property type="nucleotide sequence ID" value="NC_014830.1"/>
</dbReference>
<dbReference type="CDD" id="cd00092">
    <property type="entry name" value="HTH_CRP"/>
    <property type="match status" value="1"/>
</dbReference>
<reference evidence="6 7" key="1">
    <citation type="journal article" date="2010" name="Stand. Genomic Sci.">
        <title>Complete genome sequence of Intrasporangium calvum type strain (7 KIP).</title>
        <authorList>
            <person name="Del Rio T.G."/>
            <person name="Chertkov O."/>
            <person name="Yasawong M."/>
            <person name="Lucas S."/>
            <person name="Deshpande S."/>
            <person name="Cheng J.F."/>
            <person name="Detter C."/>
            <person name="Tapia R."/>
            <person name="Han C."/>
            <person name="Goodwin L."/>
            <person name="Pitluck S."/>
            <person name="Liolios K."/>
            <person name="Ivanova N."/>
            <person name="Mavromatis K."/>
            <person name="Pati A."/>
            <person name="Chen A."/>
            <person name="Palaniappan K."/>
            <person name="Land M."/>
            <person name="Hauser L."/>
            <person name="Chang Y.J."/>
            <person name="Jeffries C.D."/>
            <person name="Rohde M."/>
            <person name="Pukall R."/>
            <person name="Sikorski J."/>
            <person name="Goker M."/>
            <person name="Woyke T."/>
            <person name="Bristow J."/>
            <person name="Eisen J.A."/>
            <person name="Markowitz V."/>
            <person name="Hugenholtz P."/>
            <person name="Kyrpides N.C."/>
            <person name="Klenk H.P."/>
            <person name="Lapidus A."/>
        </authorList>
    </citation>
    <scope>NUCLEOTIDE SEQUENCE [LARGE SCALE GENOMIC DNA]</scope>
    <source>
        <strain evidence="7">ATCC 23552 / DSM 43043 / JCM 3097 / NBRC 12989 / 7 KIP</strain>
    </source>
</reference>
<dbReference type="InterPro" id="IPR018490">
    <property type="entry name" value="cNMP-bd_dom_sf"/>
</dbReference>
<dbReference type="GO" id="GO:0005829">
    <property type="term" value="C:cytosol"/>
    <property type="evidence" value="ECO:0007669"/>
    <property type="project" value="TreeGrafter"/>
</dbReference>
<dbReference type="InterPro" id="IPR012318">
    <property type="entry name" value="HTH_CRP"/>
</dbReference>
<keyword evidence="2" id="KW-0238">DNA-binding</keyword>
<dbReference type="GO" id="GO:0003700">
    <property type="term" value="F:DNA-binding transcription factor activity"/>
    <property type="evidence" value="ECO:0007669"/>
    <property type="project" value="TreeGrafter"/>
</dbReference>
<evidence type="ECO:0000256" key="1">
    <source>
        <dbReference type="ARBA" id="ARBA00023015"/>
    </source>
</evidence>
<feature type="domain" description="HTH crp-type" evidence="5">
    <location>
        <begin position="149"/>
        <end position="219"/>
    </location>
</feature>
<dbReference type="Pfam" id="PF13545">
    <property type="entry name" value="HTH_Crp_2"/>
    <property type="match status" value="1"/>
</dbReference>
<dbReference type="EMBL" id="CP002343">
    <property type="protein sequence ID" value="ADU49740.1"/>
    <property type="molecule type" value="Genomic_DNA"/>
</dbReference>
<dbReference type="PRINTS" id="PR00034">
    <property type="entry name" value="HTHCRP"/>
</dbReference>
<dbReference type="Proteomes" id="UP000008914">
    <property type="component" value="Chromosome"/>
</dbReference>
<dbReference type="PANTHER" id="PTHR24567:SF74">
    <property type="entry name" value="HTH-TYPE TRANSCRIPTIONAL REGULATOR ARCR"/>
    <property type="match status" value="1"/>
</dbReference>
<dbReference type="eggNOG" id="COG0664">
    <property type="taxonomic scope" value="Bacteria"/>
</dbReference>
<dbReference type="SMART" id="SM00419">
    <property type="entry name" value="HTH_CRP"/>
    <property type="match status" value="1"/>
</dbReference>
<accession>E6SDQ9</accession>
<dbReference type="PANTHER" id="PTHR24567">
    <property type="entry name" value="CRP FAMILY TRANSCRIPTIONAL REGULATORY PROTEIN"/>
    <property type="match status" value="1"/>
</dbReference>
<evidence type="ECO:0000313" key="7">
    <source>
        <dbReference type="Proteomes" id="UP000008914"/>
    </source>
</evidence>
<dbReference type="PROSITE" id="PS51063">
    <property type="entry name" value="HTH_CRP_2"/>
    <property type="match status" value="1"/>
</dbReference>
<dbReference type="InterPro" id="IPR000595">
    <property type="entry name" value="cNMP-bd_dom"/>
</dbReference>
<dbReference type="SUPFAM" id="SSF51206">
    <property type="entry name" value="cAMP-binding domain-like"/>
    <property type="match status" value="1"/>
</dbReference>
<protein>
    <submittedName>
        <fullName evidence="6">Transcriptional regulator, Crp/Fnr family</fullName>
    </submittedName>
</protein>
<keyword evidence="7" id="KW-1185">Reference proteome</keyword>
<sequence length="230" mass="24391">MIHRSGTSCVGIVPLFQGLSPAEQETVAAHARPIRRKRGDAIHRPGDDVSHLLVVHRGRVRISHLAPNGHEQLLRVLEPGDFIGETAFVTGARPDDWATALGDVELCSFDHADLGALVTQFPDIAVRMLRTVTTRLDAAERLIADLTSADVEARLAGYLVGLPARRDAGGLLVTLPLAKKDIASLLGTTPETLSRKLAAFTEAGLVTVRGRDVLITDPTGLEAAAAGTAP</sequence>
<dbReference type="GO" id="GO:0003677">
    <property type="term" value="F:DNA binding"/>
    <property type="evidence" value="ECO:0007669"/>
    <property type="project" value="UniProtKB-KW"/>
</dbReference>
<evidence type="ECO:0000259" key="4">
    <source>
        <dbReference type="PROSITE" id="PS50042"/>
    </source>
</evidence>
<keyword evidence="1" id="KW-0805">Transcription regulation</keyword>
<dbReference type="InterPro" id="IPR050397">
    <property type="entry name" value="Env_Response_Regulators"/>
</dbReference>
<dbReference type="InterPro" id="IPR036390">
    <property type="entry name" value="WH_DNA-bd_sf"/>
</dbReference>
<evidence type="ECO:0000313" key="6">
    <source>
        <dbReference type="EMBL" id="ADU49740.1"/>
    </source>
</evidence>
<dbReference type="InterPro" id="IPR014710">
    <property type="entry name" value="RmlC-like_jellyroll"/>
</dbReference>
<evidence type="ECO:0000256" key="3">
    <source>
        <dbReference type="ARBA" id="ARBA00023163"/>
    </source>
</evidence>
<dbReference type="InterPro" id="IPR036388">
    <property type="entry name" value="WH-like_DNA-bd_sf"/>
</dbReference>
<dbReference type="PROSITE" id="PS50042">
    <property type="entry name" value="CNMP_BINDING_3"/>
    <property type="match status" value="1"/>
</dbReference>
<dbReference type="SMART" id="SM00100">
    <property type="entry name" value="cNMP"/>
    <property type="match status" value="1"/>
</dbReference>